<accession>A0ABX0UI21</accession>
<evidence type="ECO:0000256" key="8">
    <source>
        <dbReference type="ARBA" id="ARBA00023065"/>
    </source>
</evidence>
<evidence type="ECO:0000256" key="6">
    <source>
        <dbReference type="ARBA" id="ARBA00022958"/>
    </source>
</evidence>
<evidence type="ECO:0000256" key="2">
    <source>
        <dbReference type="ARBA" id="ARBA00022448"/>
    </source>
</evidence>
<evidence type="ECO:0000313" key="13">
    <source>
        <dbReference type="EMBL" id="NIJ52667.1"/>
    </source>
</evidence>
<feature type="domain" description="K+ potassium transporter integral membrane" evidence="11">
    <location>
        <begin position="1"/>
        <end position="90"/>
    </location>
</feature>
<dbReference type="Proteomes" id="UP001179181">
    <property type="component" value="Unassembled WGS sequence"/>
</dbReference>
<feature type="domain" description="K+ potassium transporter C-terminal" evidence="12">
    <location>
        <begin position="116"/>
        <end position="272"/>
    </location>
</feature>
<keyword evidence="5" id="KW-0769">Symport</keyword>
<dbReference type="InterPro" id="IPR003855">
    <property type="entry name" value="K+_transporter"/>
</dbReference>
<keyword evidence="2" id="KW-0813">Transport</keyword>
<comment type="caution">
    <text evidence="13">The sequence shown here is derived from an EMBL/GenBank/DDBJ whole genome shotgun (WGS) entry which is preliminary data.</text>
</comment>
<proteinExistence type="predicted"/>
<dbReference type="Pfam" id="PF22776">
    <property type="entry name" value="K_trans_C"/>
    <property type="match status" value="1"/>
</dbReference>
<dbReference type="PANTHER" id="PTHR30540">
    <property type="entry name" value="OSMOTIC STRESS POTASSIUM TRANSPORTER"/>
    <property type="match status" value="1"/>
</dbReference>
<keyword evidence="6" id="KW-0630">Potassium</keyword>
<reference evidence="13 14" key="1">
    <citation type="submission" date="2020-03" db="EMBL/GenBank/DDBJ databases">
        <title>Genomic Encyclopedia of Type Strains, Phase IV (KMG-IV): sequencing the most valuable type-strain genomes for metagenomic binning, comparative biology and taxonomic classification.</title>
        <authorList>
            <person name="Goeker M."/>
        </authorList>
    </citation>
    <scope>NUCLEOTIDE SEQUENCE [LARGE SCALE GENOMIC DNA]</scope>
    <source>
        <strain evidence="13 14">DSM 102865</strain>
    </source>
</reference>
<dbReference type="InterPro" id="IPR053952">
    <property type="entry name" value="K_trans_C"/>
</dbReference>
<dbReference type="Pfam" id="PF02705">
    <property type="entry name" value="K_trans"/>
    <property type="match status" value="1"/>
</dbReference>
<dbReference type="EMBL" id="JAASQJ010000002">
    <property type="protein sequence ID" value="NIJ52667.1"/>
    <property type="molecule type" value="Genomic_DNA"/>
</dbReference>
<keyword evidence="7 10" id="KW-1133">Transmembrane helix</keyword>
<keyword evidence="4 10" id="KW-0812">Transmembrane</keyword>
<evidence type="ECO:0000256" key="1">
    <source>
        <dbReference type="ARBA" id="ARBA00004141"/>
    </source>
</evidence>
<keyword evidence="3" id="KW-0633">Potassium transport</keyword>
<feature type="transmembrane region" description="Helical" evidence="10">
    <location>
        <begin position="31"/>
        <end position="53"/>
    </location>
</feature>
<evidence type="ECO:0000256" key="7">
    <source>
        <dbReference type="ARBA" id="ARBA00022989"/>
    </source>
</evidence>
<evidence type="ECO:0000256" key="4">
    <source>
        <dbReference type="ARBA" id="ARBA00022692"/>
    </source>
</evidence>
<dbReference type="InterPro" id="IPR053951">
    <property type="entry name" value="K_trans_N"/>
</dbReference>
<keyword evidence="9 10" id="KW-0472">Membrane</keyword>
<organism evidence="13 14">
    <name type="scientific">Dyadobacter arcticus</name>
    <dbReference type="NCBI Taxonomy" id="1078754"/>
    <lineage>
        <taxon>Bacteria</taxon>
        <taxon>Pseudomonadati</taxon>
        <taxon>Bacteroidota</taxon>
        <taxon>Cytophagia</taxon>
        <taxon>Cytophagales</taxon>
        <taxon>Spirosomataceae</taxon>
        <taxon>Dyadobacter</taxon>
    </lineage>
</organism>
<evidence type="ECO:0000256" key="10">
    <source>
        <dbReference type="SAM" id="Phobius"/>
    </source>
</evidence>
<keyword evidence="8" id="KW-0406">Ion transport</keyword>
<sequence length="291" mass="33474">MEAAFGLSVTLTMLITTFLITLYLKIRKVPLIAIVLITSLFLAVEMSFLIANLQKLHEGGWIMLVVGGLLTGLMLIWYYGKTSQDKLIARTQLSPLVLQKLKDLSTNSKIRNHATNLIYLTSSDSPDTIENRVLDSIFQAPAKRADIYWFLHVKVTDEPYTLQYEASALAINDVYHVVLHIGFRIEPKVDLFFRKIAMELMAKGELSYEKSEERKYDTDDFGDYRFVVANSFLSYDNNLPYWRNFLIKSYYNLKLIGVKEDVNFGLDASNVIWERYPLVFAKADQITLVRI</sequence>
<evidence type="ECO:0000256" key="3">
    <source>
        <dbReference type="ARBA" id="ARBA00022538"/>
    </source>
</evidence>
<evidence type="ECO:0000256" key="9">
    <source>
        <dbReference type="ARBA" id="ARBA00023136"/>
    </source>
</evidence>
<protein>
    <submittedName>
        <fullName evidence="13">K+ transporter</fullName>
    </submittedName>
</protein>
<gene>
    <name evidence="13" type="ORF">FHS68_001837</name>
</gene>
<evidence type="ECO:0000259" key="12">
    <source>
        <dbReference type="Pfam" id="PF22776"/>
    </source>
</evidence>
<evidence type="ECO:0000313" key="14">
    <source>
        <dbReference type="Proteomes" id="UP001179181"/>
    </source>
</evidence>
<name>A0ABX0UI21_9BACT</name>
<dbReference type="PANTHER" id="PTHR30540:SF83">
    <property type="entry name" value="K+ POTASSIUM TRANSPORTER"/>
    <property type="match status" value="1"/>
</dbReference>
<keyword evidence="14" id="KW-1185">Reference proteome</keyword>
<evidence type="ECO:0000259" key="11">
    <source>
        <dbReference type="Pfam" id="PF02705"/>
    </source>
</evidence>
<feature type="transmembrane region" description="Helical" evidence="10">
    <location>
        <begin position="59"/>
        <end position="80"/>
    </location>
</feature>
<comment type="subcellular location">
    <subcellularLocation>
        <location evidence="1">Membrane</location>
        <topology evidence="1">Multi-pass membrane protein</topology>
    </subcellularLocation>
</comment>
<feature type="transmembrane region" description="Helical" evidence="10">
    <location>
        <begin position="6"/>
        <end position="24"/>
    </location>
</feature>
<evidence type="ECO:0000256" key="5">
    <source>
        <dbReference type="ARBA" id="ARBA00022847"/>
    </source>
</evidence>